<organism evidence="13 14">
    <name type="scientific">Roseibium polysiphoniae</name>
    <dbReference type="NCBI Taxonomy" id="2571221"/>
    <lineage>
        <taxon>Bacteria</taxon>
        <taxon>Pseudomonadati</taxon>
        <taxon>Pseudomonadota</taxon>
        <taxon>Alphaproteobacteria</taxon>
        <taxon>Hyphomicrobiales</taxon>
        <taxon>Stappiaceae</taxon>
        <taxon>Roseibium</taxon>
    </lineage>
</organism>
<evidence type="ECO:0000256" key="11">
    <source>
        <dbReference type="RuleBase" id="RU003682"/>
    </source>
</evidence>
<accession>A0A944CBM4</accession>
<keyword evidence="11" id="KW-0408">Iron</keyword>
<comment type="cofactor">
    <cofactor evidence="1">
        <name>Fe(2+)</name>
        <dbReference type="ChEBI" id="CHEBI:29033"/>
    </cofactor>
</comment>
<evidence type="ECO:0000256" key="9">
    <source>
        <dbReference type="ARBA" id="ARBA00047725"/>
    </source>
</evidence>
<dbReference type="InterPro" id="IPR050231">
    <property type="entry name" value="Iron_ascorbate_oxido_reductase"/>
</dbReference>
<dbReference type="Pfam" id="PF03171">
    <property type="entry name" value="2OG-FeII_Oxy"/>
    <property type="match status" value="1"/>
</dbReference>
<comment type="caution">
    <text evidence="13">The sequence shown here is derived from an EMBL/GenBank/DDBJ whole genome shotgun (WGS) entry which is preliminary data.</text>
</comment>
<evidence type="ECO:0000256" key="6">
    <source>
        <dbReference type="ARBA" id="ARBA00022666"/>
    </source>
</evidence>
<evidence type="ECO:0000259" key="12">
    <source>
        <dbReference type="PROSITE" id="PS51471"/>
    </source>
</evidence>
<dbReference type="EC" id="1.14.20.7" evidence="3"/>
<dbReference type="EMBL" id="QTKU01000001">
    <property type="protein sequence ID" value="MBS8259550.1"/>
    <property type="molecule type" value="Genomic_DNA"/>
</dbReference>
<evidence type="ECO:0000313" key="14">
    <source>
        <dbReference type="Proteomes" id="UP000705379"/>
    </source>
</evidence>
<dbReference type="PANTHER" id="PTHR47990">
    <property type="entry name" value="2-OXOGLUTARATE (2OG) AND FE(II)-DEPENDENT OXYGENASE SUPERFAMILY PROTEIN-RELATED"/>
    <property type="match status" value="1"/>
</dbReference>
<reference evidence="13" key="1">
    <citation type="submission" date="2018-08" db="EMBL/GenBank/DDBJ databases">
        <authorList>
            <person name="Jin W."/>
            <person name="Wang H."/>
            <person name="Yang Y."/>
            <person name="Li M."/>
            <person name="Liu J."/>
        </authorList>
    </citation>
    <scope>NUCLEOTIDE SEQUENCE</scope>
    <source>
        <strain evidence="13">AESS21</strain>
    </source>
</reference>
<dbReference type="GO" id="GO:0046872">
    <property type="term" value="F:metal ion binding"/>
    <property type="evidence" value="ECO:0007669"/>
    <property type="project" value="UniProtKB-KW"/>
</dbReference>
<keyword evidence="6" id="KW-0266">Ethylene biosynthesis</keyword>
<evidence type="ECO:0000256" key="3">
    <source>
        <dbReference type="ARBA" id="ARBA00012293"/>
    </source>
</evidence>
<dbReference type="RefSeq" id="WP_213215157.1">
    <property type="nucleotide sequence ID" value="NZ_QTKU01000001.1"/>
</dbReference>
<evidence type="ECO:0000256" key="8">
    <source>
        <dbReference type="ARBA" id="ARBA00031282"/>
    </source>
</evidence>
<dbReference type="EC" id="1.13.12.19" evidence="4"/>
<dbReference type="Pfam" id="PF14226">
    <property type="entry name" value="DIOX_N"/>
    <property type="match status" value="1"/>
</dbReference>
<comment type="catalytic activity">
    <reaction evidence="9">
        <text>2-oxoglutarate + O2 + 2 H(+) = ethene + 3 CO2 + H2O</text>
        <dbReference type="Rhea" id="RHEA:31523"/>
        <dbReference type="ChEBI" id="CHEBI:15377"/>
        <dbReference type="ChEBI" id="CHEBI:15378"/>
        <dbReference type="ChEBI" id="CHEBI:15379"/>
        <dbReference type="ChEBI" id="CHEBI:16526"/>
        <dbReference type="ChEBI" id="CHEBI:16810"/>
        <dbReference type="ChEBI" id="CHEBI:18153"/>
        <dbReference type="EC" id="1.13.12.19"/>
    </reaction>
</comment>
<dbReference type="GO" id="GO:0009693">
    <property type="term" value="P:ethylene biosynthetic process"/>
    <property type="evidence" value="ECO:0007669"/>
    <property type="project" value="UniProtKB-KW"/>
</dbReference>
<dbReference type="InterPro" id="IPR005123">
    <property type="entry name" value="Oxoglu/Fe-dep_dioxygenase_dom"/>
</dbReference>
<dbReference type="Proteomes" id="UP000705379">
    <property type="component" value="Unassembled WGS sequence"/>
</dbReference>
<evidence type="ECO:0000256" key="5">
    <source>
        <dbReference type="ARBA" id="ARBA00019045"/>
    </source>
</evidence>
<dbReference type="SUPFAM" id="SSF51197">
    <property type="entry name" value="Clavaminate synthase-like"/>
    <property type="match status" value="1"/>
</dbReference>
<comment type="catalytic activity">
    <reaction evidence="10">
        <text>L-arginine + 2-oxoglutarate + O2 = guanidine + L-glutamate 5-semialdehyde + succinate + CO2</text>
        <dbReference type="Rhea" id="RHEA:31535"/>
        <dbReference type="ChEBI" id="CHEBI:15379"/>
        <dbReference type="ChEBI" id="CHEBI:16526"/>
        <dbReference type="ChEBI" id="CHEBI:16810"/>
        <dbReference type="ChEBI" id="CHEBI:30031"/>
        <dbReference type="ChEBI" id="CHEBI:30087"/>
        <dbReference type="ChEBI" id="CHEBI:32682"/>
        <dbReference type="ChEBI" id="CHEBI:58066"/>
        <dbReference type="EC" id="1.14.20.7"/>
    </reaction>
</comment>
<sequence length="327" mass="35722">MSELELPVIDLAPAFAGTPEGLQQVASALGKAARETGFFYVRNHGVEAELIDATFAAAHTLFAQPTDAKVALSRNFFKTNRGYVPMKGENLDPTKPSDLKEAYNIGLDLSTDDPRILAGEPFRAVNLWPELPGWKDTVLTYFNAVWGLGRTLHKAIALDLGIEQTFFEDKLDAPLATLRLLHYPPQPDDADAGQIGAGTHTDYGNITILLPDAVGGLEVQRRDGVWLKAPTIEGAFVCNIGDCLMRWTNDIYVSTPHRVVNTGGRERYSIAFFLDPNPDAEVACLPTCQSSDKPAKYPPVSGADYLRMRLDASYEPVKAAASEDIRS</sequence>
<keyword evidence="11" id="KW-0560">Oxidoreductase</keyword>
<comment type="pathway">
    <text evidence="2">Alkene biosynthesis; ethylene biosynthesis via 2-oxoglutarate.</text>
</comment>
<reference evidence="13" key="2">
    <citation type="journal article" date="2021" name="Microorganisms">
        <title>Bacterial Dimethylsulfoniopropionate Biosynthesis in the East China Sea.</title>
        <authorList>
            <person name="Liu J."/>
            <person name="Zhang Y."/>
            <person name="Liu J."/>
            <person name="Zhong H."/>
            <person name="Williams B.T."/>
            <person name="Zheng Y."/>
            <person name="Curson A.R.J."/>
            <person name="Sun C."/>
            <person name="Sun H."/>
            <person name="Song D."/>
            <person name="Wagner Mackenzie B."/>
            <person name="Bermejo Martinez A."/>
            <person name="Todd J.D."/>
            <person name="Zhang X.H."/>
        </authorList>
    </citation>
    <scope>NUCLEOTIDE SEQUENCE</scope>
    <source>
        <strain evidence="13">AESS21</strain>
    </source>
</reference>
<evidence type="ECO:0000256" key="7">
    <source>
        <dbReference type="ARBA" id="ARBA00031011"/>
    </source>
</evidence>
<dbReference type="PROSITE" id="PS51471">
    <property type="entry name" value="FE2OG_OXY"/>
    <property type="match status" value="1"/>
</dbReference>
<comment type="similarity">
    <text evidence="11">Belongs to the iron/ascorbate-dependent oxidoreductase family.</text>
</comment>
<evidence type="ECO:0000256" key="1">
    <source>
        <dbReference type="ARBA" id="ARBA00001954"/>
    </source>
</evidence>
<dbReference type="InterPro" id="IPR027443">
    <property type="entry name" value="IPNS-like_sf"/>
</dbReference>
<proteinExistence type="inferred from homology"/>
<dbReference type="AlphaFoldDB" id="A0A944CBM4"/>
<dbReference type="Gene3D" id="2.60.120.330">
    <property type="entry name" value="B-lactam Antibiotic, Isopenicillin N Synthase, Chain"/>
    <property type="match status" value="1"/>
</dbReference>
<name>A0A944CBM4_9HYPH</name>
<evidence type="ECO:0000313" key="13">
    <source>
        <dbReference type="EMBL" id="MBS8259550.1"/>
    </source>
</evidence>
<protein>
    <recommendedName>
        <fullName evidence="5">2-oxoglutarate-dependent ethylene/succinate-forming enzyme</fullName>
        <ecNumber evidence="4">1.13.12.19</ecNumber>
        <ecNumber evidence="3">1.14.20.7</ecNumber>
    </recommendedName>
    <alternativeName>
        <fullName evidence="7">2-oxoglutarate dioxygenase (ethylene-forming)</fullName>
    </alternativeName>
    <alternativeName>
        <fullName evidence="8">2-oxoglutarate/L-arginine monooxygenase/decarboxylase (succinate-forming)</fullName>
    </alternativeName>
</protein>
<dbReference type="PRINTS" id="PR00682">
    <property type="entry name" value="IPNSYNTHASE"/>
</dbReference>
<keyword evidence="11" id="KW-0479">Metal-binding</keyword>
<feature type="domain" description="Fe2OG dioxygenase" evidence="12">
    <location>
        <begin position="174"/>
        <end position="276"/>
    </location>
</feature>
<dbReference type="InterPro" id="IPR026992">
    <property type="entry name" value="DIOX_N"/>
</dbReference>
<evidence type="ECO:0000256" key="2">
    <source>
        <dbReference type="ARBA" id="ARBA00004767"/>
    </source>
</evidence>
<evidence type="ECO:0000256" key="4">
    <source>
        <dbReference type="ARBA" id="ARBA00012531"/>
    </source>
</evidence>
<dbReference type="InterPro" id="IPR044861">
    <property type="entry name" value="IPNS-like_FE2OG_OXY"/>
</dbReference>
<dbReference type="GO" id="GO:0102276">
    <property type="term" value="F:2-oxoglutarate oxygenase/decarboxylase (ethylene-forming) activity"/>
    <property type="evidence" value="ECO:0007669"/>
    <property type="project" value="UniProtKB-EC"/>
</dbReference>
<evidence type="ECO:0000256" key="10">
    <source>
        <dbReference type="ARBA" id="ARBA00049359"/>
    </source>
</evidence>
<gene>
    <name evidence="13" type="ORF">DYI23_04885</name>
</gene>